<gene>
    <name evidence="3" type="ORF">TrLO_g324</name>
</gene>
<dbReference type="PANTHER" id="PTHR23150:SF19">
    <property type="entry name" value="FORMYLGLYCINE-GENERATING ENZYME"/>
    <property type="match status" value="1"/>
</dbReference>
<protein>
    <recommendedName>
        <fullName evidence="2">Sulfatase-modifying factor enzyme-like domain-containing protein</fullName>
    </recommendedName>
</protein>
<keyword evidence="1" id="KW-0732">Signal</keyword>
<name>A0A9W7E2V7_9STRA</name>
<dbReference type="OrthoDB" id="659at2759"/>
<accession>A0A9W7E2V7</accession>
<dbReference type="EMBL" id="BRXW01000540">
    <property type="protein sequence ID" value="GMH64172.1"/>
    <property type="molecule type" value="Genomic_DNA"/>
</dbReference>
<evidence type="ECO:0000313" key="4">
    <source>
        <dbReference type="Proteomes" id="UP001165122"/>
    </source>
</evidence>
<feature type="chain" id="PRO_5040851326" description="Sulfatase-modifying factor enzyme-like domain-containing protein" evidence="1">
    <location>
        <begin position="20"/>
        <end position="368"/>
    </location>
</feature>
<feature type="signal peptide" evidence="1">
    <location>
        <begin position="1"/>
        <end position="19"/>
    </location>
</feature>
<evidence type="ECO:0000313" key="3">
    <source>
        <dbReference type="EMBL" id="GMH64172.1"/>
    </source>
</evidence>
<sequence>MARYIAPLLLFVLIGPALSCSCDSISRESTTDAPGVSESPEETCTSTCSGSFSTAGLMTLIPASSPDFYIGWIPPSSSLKDQHWSNFEPNALDGEELRGPYQINEMYFDVHEVSVEEYYSYLLSLPSYAPTTHIYNDSFVFLPIGEGVDQTNDPHYDRRFVDAPWWVMKVGAKWNDVFGQSAEKINGGNKTTPSKPDLDLMNHPVTHVSYLDASAYCSWRSTSDTLKYGPGQTRLPTEPEWEYASRGGKSNRVYPWGNKEIGSDGVYRANYFQGTFPNSNSKDDGFEFTSPRNTYPPQNNFNLYDMVGNVWEWTSTLGGEGRIKKGGSFLCHYTYCYRYRNSGRGSNSEDSTAGNLGFRCVRDVGGDE</sequence>
<evidence type="ECO:0000259" key="2">
    <source>
        <dbReference type="Pfam" id="PF03781"/>
    </source>
</evidence>
<dbReference type="PROSITE" id="PS51257">
    <property type="entry name" value="PROKAR_LIPOPROTEIN"/>
    <property type="match status" value="1"/>
</dbReference>
<keyword evidence="4" id="KW-1185">Reference proteome</keyword>
<dbReference type="AlphaFoldDB" id="A0A9W7E2V7"/>
<reference evidence="4" key="1">
    <citation type="journal article" date="2023" name="Commun. Biol.">
        <title>Genome analysis of Parmales, the sister group of diatoms, reveals the evolutionary specialization of diatoms from phago-mixotrophs to photoautotrophs.</title>
        <authorList>
            <person name="Ban H."/>
            <person name="Sato S."/>
            <person name="Yoshikawa S."/>
            <person name="Yamada K."/>
            <person name="Nakamura Y."/>
            <person name="Ichinomiya M."/>
            <person name="Sato N."/>
            <person name="Blanc-Mathieu R."/>
            <person name="Endo H."/>
            <person name="Kuwata A."/>
            <person name="Ogata H."/>
        </authorList>
    </citation>
    <scope>NUCLEOTIDE SEQUENCE [LARGE SCALE GENOMIC DNA]</scope>
    <source>
        <strain evidence="4">NIES 3700</strain>
    </source>
</reference>
<dbReference type="Gene3D" id="3.90.1580.10">
    <property type="entry name" value="paralog of FGE (formylglycine-generating enzyme)"/>
    <property type="match status" value="1"/>
</dbReference>
<proteinExistence type="predicted"/>
<dbReference type="SUPFAM" id="SSF56436">
    <property type="entry name" value="C-type lectin-like"/>
    <property type="match status" value="1"/>
</dbReference>
<dbReference type="GO" id="GO:0005783">
    <property type="term" value="C:endoplasmic reticulum"/>
    <property type="evidence" value="ECO:0007669"/>
    <property type="project" value="TreeGrafter"/>
</dbReference>
<dbReference type="InterPro" id="IPR051043">
    <property type="entry name" value="Sulfatase_Mod_Factor_Kinase"/>
</dbReference>
<dbReference type="InterPro" id="IPR016187">
    <property type="entry name" value="CTDL_fold"/>
</dbReference>
<comment type="caution">
    <text evidence="3">The sequence shown here is derived from an EMBL/GenBank/DDBJ whole genome shotgun (WGS) entry which is preliminary data.</text>
</comment>
<dbReference type="GO" id="GO:0120147">
    <property type="term" value="F:formylglycine-generating oxidase activity"/>
    <property type="evidence" value="ECO:0007669"/>
    <property type="project" value="TreeGrafter"/>
</dbReference>
<dbReference type="Pfam" id="PF03781">
    <property type="entry name" value="FGE-sulfatase"/>
    <property type="match status" value="1"/>
</dbReference>
<dbReference type="InterPro" id="IPR042095">
    <property type="entry name" value="SUMF_sf"/>
</dbReference>
<dbReference type="Proteomes" id="UP001165122">
    <property type="component" value="Unassembled WGS sequence"/>
</dbReference>
<feature type="domain" description="Sulfatase-modifying factor enzyme-like" evidence="2">
    <location>
        <begin position="101"/>
        <end position="362"/>
    </location>
</feature>
<dbReference type="PANTHER" id="PTHR23150">
    <property type="entry name" value="SULFATASE MODIFYING FACTOR 1, 2"/>
    <property type="match status" value="1"/>
</dbReference>
<evidence type="ECO:0000256" key="1">
    <source>
        <dbReference type="SAM" id="SignalP"/>
    </source>
</evidence>
<organism evidence="3 4">
    <name type="scientific">Triparma laevis f. longispina</name>
    <dbReference type="NCBI Taxonomy" id="1714387"/>
    <lineage>
        <taxon>Eukaryota</taxon>
        <taxon>Sar</taxon>
        <taxon>Stramenopiles</taxon>
        <taxon>Ochrophyta</taxon>
        <taxon>Bolidophyceae</taxon>
        <taxon>Parmales</taxon>
        <taxon>Triparmaceae</taxon>
        <taxon>Triparma</taxon>
    </lineage>
</organism>
<dbReference type="InterPro" id="IPR005532">
    <property type="entry name" value="SUMF_dom"/>
</dbReference>